<feature type="domain" description="J" evidence="2">
    <location>
        <begin position="66"/>
        <end position="130"/>
    </location>
</feature>
<evidence type="ECO:0000313" key="4">
    <source>
        <dbReference type="Proteomes" id="UP001163823"/>
    </source>
</evidence>
<feature type="compositionally biased region" description="Polar residues" evidence="1">
    <location>
        <begin position="142"/>
        <end position="159"/>
    </location>
</feature>
<dbReference type="PROSITE" id="PS00636">
    <property type="entry name" value="DNAJ_1"/>
    <property type="match status" value="1"/>
</dbReference>
<gene>
    <name evidence="3" type="ORF">O6P43_030716</name>
</gene>
<comment type="caution">
    <text evidence="3">The sequence shown here is derived from an EMBL/GenBank/DDBJ whole genome shotgun (WGS) entry which is preliminary data.</text>
</comment>
<dbReference type="InterPro" id="IPR036869">
    <property type="entry name" value="J_dom_sf"/>
</dbReference>
<feature type="compositionally biased region" description="Basic and acidic residues" evidence="1">
    <location>
        <begin position="443"/>
        <end position="452"/>
    </location>
</feature>
<dbReference type="InterPro" id="IPR056988">
    <property type="entry name" value="Zn_ribbon_pln"/>
</dbReference>
<proteinExistence type="predicted"/>
<dbReference type="PANTHER" id="PTHR44137">
    <property type="entry name" value="BNAC03G44070D PROTEIN"/>
    <property type="match status" value="1"/>
</dbReference>
<dbReference type="PANTHER" id="PTHR44137:SF51">
    <property type="entry name" value="MOLECULAR CHAPERONE HSP40_DNAJ FAMILY PROTEIN"/>
    <property type="match status" value="1"/>
</dbReference>
<feature type="region of interest" description="Disordered" evidence="1">
    <location>
        <begin position="369"/>
        <end position="396"/>
    </location>
</feature>
<dbReference type="Proteomes" id="UP001163823">
    <property type="component" value="Chromosome 13"/>
</dbReference>
<dbReference type="CDD" id="cd06257">
    <property type="entry name" value="DnaJ"/>
    <property type="match status" value="1"/>
</dbReference>
<feature type="region of interest" description="Disordered" evidence="1">
    <location>
        <begin position="481"/>
        <end position="504"/>
    </location>
</feature>
<dbReference type="InterPro" id="IPR024593">
    <property type="entry name" value="DUF3444"/>
</dbReference>
<dbReference type="InterPro" id="IPR018253">
    <property type="entry name" value="DnaJ_domain_CS"/>
</dbReference>
<feature type="region of interest" description="Disordered" evidence="1">
    <location>
        <begin position="137"/>
        <end position="173"/>
    </location>
</feature>
<dbReference type="Pfam" id="PF23551">
    <property type="entry name" value="Zn_ribbon_20"/>
    <property type="match status" value="1"/>
</dbReference>
<keyword evidence="4" id="KW-1185">Reference proteome</keyword>
<dbReference type="Pfam" id="PF11926">
    <property type="entry name" value="DUF3444"/>
    <property type="match status" value="1"/>
</dbReference>
<reference evidence="3" key="1">
    <citation type="journal article" date="2023" name="Science">
        <title>Elucidation of the pathway for biosynthesis of saponin adjuvants from the soapbark tree.</title>
        <authorList>
            <person name="Reed J."/>
            <person name="Orme A."/>
            <person name="El-Demerdash A."/>
            <person name="Owen C."/>
            <person name="Martin L.B.B."/>
            <person name="Misra R.C."/>
            <person name="Kikuchi S."/>
            <person name="Rejzek M."/>
            <person name="Martin A.C."/>
            <person name="Harkess A."/>
            <person name="Leebens-Mack J."/>
            <person name="Louveau T."/>
            <person name="Stephenson M.J."/>
            <person name="Osbourn A."/>
        </authorList>
    </citation>
    <scope>NUCLEOTIDE SEQUENCE</scope>
    <source>
        <strain evidence="3">S10</strain>
    </source>
</reference>
<evidence type="ECO:0000259" key="2">
    <source>
        <dbReference type="PROSITE" id="PS50076"/>
    </source>
</evidence>
<name>A0AAD7KTT9_QUISA</name>
<protein>
    <submittedName>
        <fullName evidence="3">DnAJ-like protein</fullName>
    </submittedName>
</protein>
<dbReference type="EMBL" id="JARAOO010000013">
    <property type="protein sequence ID" value="KAJ7945694.1"/>
    <property type="molecule type" value="Genomic_DNA"/>
</dbReference>
<feature type="region of interest" description="Disordered" evidence="1">
    <location>
        <begin position="239"/>
        <end position="258"/>
    </location>
</feature>
<dbReference type="PROSITE" id="PS50076">
    <property type="entry name" value="DNAJ_2"/>
    <property type="match status" value="1"/>
</dbReference>
<accession>A0AAD7KTT9</accession>
<feature type="region of interest" description="Disordered" evidence="1">
    <location>
        <begin position="430"/>
        <end position="455"/>
    </location>
</feature>
<organism evidence="3 4">
    <name type="scientific">Quillaja saponaria</name>
    <name type="common">Soap bark tree</name>
    <dbReference type="NCBI Taxonomy" id="32244"/>
    <lineage>
        <taxon>Eukaryota</taxon>
        <taxon>Viridiplantae</taxon>
        <taxon>Streptophyta</taxon>
        <taxon>Embryophyta</taxon>
        <taxon>Tracheophyta</taxon>
        <taxon>Spermatophyta</taxon>
        <taxon>Magnoliopsida</taxon>
        <taxon>eudicotyledons</taxon>
        <taxon>Gunneridae</taxon>
        <taxon>Pentapetalae</taxon>
        <taxon>rosids</taxon>
        <taxon>fabids</taxon>
        <taxon>Fabales</taxon>
        <taxon>Quillajaceae</taxon>
        <taxon>Quillaja</taxon>
    </lineage>
</organism>
<dbReference type="Pfam" id="PF00226">
    <property type="entry name" value="DnaJ"/>
    <property type="match status" value="1"/>
</dbReference>
<dbReference type="AlphaFoldDB" id="A0AAD7KTT9"/>
<sequence>MECNKDEAIKAKEIAEKKFTEMDISGAKRFALKAQDLYPGLDGLSQFLATLDVYIFAEKRISGEVDWYKVLGVEPLADDDTIRRHYRKLALILHPDKNKSVGADGAFKLLSQAWSLLSDKSKRIAYDQNRNLRRCEERKPSAPTQNGFHNLFNTNNSTNKDQRSTTHPMHAPTPSVPLKPTFWTVCNACKVQFEYHTVYLNCNLICSSCQKRFLALEVPPPPINKTAANSRIYQMQRQKFSPSRMDRQRPSSAVNSSENNFHSAAFSMSGNTVSGPFAAQAAGVARAASAHLKRGHEEVAPPAMREEAHFGKTQASQKTVAGLAAECSDAGSSFVVKGDLPRKKMRTHECGMANDRRAMEKEMAAGKGGVCAGSKCESQKDNSDTGRMNAAGNYKRNGTRDLSQAQIRNLLMVKARKEILRRLNDTNIDSKSRNLHKSNINNKEVKENDQGRNKASGNAVKVSAENFQDVVDSKTSFPFKELSPANSDADSAAEVTDPVSMKVPDPDFHDFDEDRTEKSFGANQVWAAYDDDDGMPRYYAMIHSVISLKPFKVRIGWFNAKSNNELAPLNWIGSGFPKTTGDFRIGKYEVNDSLNSFSHRVKWTKGMRGSIQIYPKKGDVWALYRNWSPNWNVLTPDEVIHKYDMVEVLEDYSEERGVNVVPLVKVAGFKTVFRQNSDQSKIRNVPRAEMFCFSHQVPSYLLTGQEGTNAPEGCWELDPASTPMELLQIVIEAHKEELIVTAEAAITDRLGCGKKPQEDNLDGDCQTIKEEDLVEDNPRRVLEEATVTESREVKLAVYKRKRLREKKML</sequence>
<evidence type="ECO:0000313" key="3">
    <source>
        <dbReference type="EMBL" id="KAJ7945694.1"/>
    </source>
</evidence>
<evidence type="ECO:0000256" key="1">
    <source>
        <dbReference type="SAM" id="MobiDB-lite"/>
    </source>
</evidence>
<dbReference type="SUPFAM" id="SSF46565">
    <property type="entry name" value="Chaperone J-domain"/>
    <property type="match status" value="1"/>
</dbReference>
<dbReference type="KEGG" id="qsa:O6P43_030716"/>
<dbReference type="InterPro" id="IPR001623">
    <property type="entry name" value="DnaJ_domain"/>
</dbReference>
<dbReference type="Gene3D" id="1.10.287.110">
    <property type="entry name" value="DnaJ domain"/>
    <property type="match status" value="1"/>
</dbReference>
<dbReference type="SMART" id="SM00271">
    <property type="entry name" value="DnaJ"/>
    <property type="match status" value="1"/>
</dbReference>
<dbReference type="EMBL" id="JARAOO010000013">
    <property type="protein sequence ID" value="KAJ7945695.1"/>
    <property type="molecule type" value="Genomic_DNA"/>
</dbReference>
<dbReference type="PRINTS" id="PR00625">
    <property type="entry name" value="JDOMAIN"/>
</dbReference>